<keyword evidence="2" id="KW-0285">Flavoprotein</keyword>
<evidence type="ECO:0000259" key="6">
    <source>
        <dbReference type="Pfam" id="PF01494"/>
    </source>
</evidence>
<dbReference type="InterPro" id="IPR050493">
    <property type="entry name" value="FAD-dep_Monooxygenase_BioMet"/>
</dbReference>
<keyword evidence="4" id="KW-0560">Oxidoreductase</keyword>
<dbReference type="Gene3D" id="3.50.50.60">
    <property type="entry name" value="FAD/NAD(P)-binding domain"/>
    <property type="match status" value="1"/>
</dbReference>
<dbReference type="GO" id="GO:0071949">
    <property type="term" value="F:FAD binding"/>
    <property type="evidence" value="ECO:0007669"/>
    <property type="project" value="InterPro"/>
</dbReference>
<keyword evidence="5" id="KW-0503">Monooxygenase</keyword>
<evidence type="ECO:0000313" key="8">
    <source>
        <dbReference type="Proteomes" id="UP000053958"/>
    </source>
</evidence>
<sequence length="459" mass="51070">MAAKHNGLANGSQTPLKASIFQSRTNRAAAPANDALRLKIIVVGAGLGGLATAIALAQHGHSVTVYEQTPQLGEVGAGIQIPSNSTRLLVDLGLEPYLQDYVTEPRGIFFRRWENGQVIGHTRLIPDFRQTYHAAYYVIHRADFHTALYRRAIDLGVTVRLDSRVVDYDANRPSVTFQDGTSVSADLIVAADGVKSIARRIVLEGNDQPPRRTGFAAYRSTVEVDRLKRDPEIRSLLQEPALNIWIGDQRHVMTYTIGAGKTFNLVLSHPDDTDPSGWDQSRALEDMKAEFRGWDPTLTKIIAMVDKTLKWPLLSGTPLDRWVSGKLVILGDAAHAMVPYMSQGAAMAVEDGVALAHSLSKVRVREHIPTALSIFERVRQKRTTQMQEASLLNGQLWHFADGPLQQVRDRAMMPEVEGRLFSHSPNQWSDPTTQVWCYGYDARGEFDRAWMGQKRKSSL</sequence>
<dbReference type="GO" id="GO:0004497">
    <property type="term" value="F:monooxygenase activity"/>
    <property type="evidence" value="ECO:0007669"/>
    <property type="project" value="UniProtKB-KW"/>
</dbReference>
<evidence type="ECO:0000256" key="1">
    <source>
        <dbReference type="ARBA" id="ARBA00007992"/>
    </source>
</evidence>
<dbReference type="SUPFAM" id="SSF51905">
    <property type="entry name" value="FAD/NAD(P)-binding domain"/>
    <property type="match status" value="1"/>
</dbReference>
<gene>
    <name evidence="7" type="ORF">T310_2992</name>
</gene>
<dbReference type="PANTHER" id="PTHR13789:SF306">
    <property type="entry name" value="HYDROXYLASE, PUTATIVE-RELATED"/>
    <property type="match status" value="1"/>
</dbReference>
<dbReference type="PANTHER" id="PTHR13789">
    <property type="entry name" value="MONOOXYGENASE"/>
    <property type="match status" value="1"/>
</dbReference>
<comment type="caution">
    <text evidence="7">The sequence shown here is derived from an EMBL/GenBank/DDBJ whole genome shotgun (WGS) entry which is preliminary data.</text>
</comment>
<comment type="similarity">
    <text evidence="1">Belongs to the paxM FAD-dependent monooxygenase family.</text>
</comment>
<protein>
    <recommendedName>
        <fullName evidence="6">FAD-binding domain-containing protein</fullName>
    </recommendedName>
</protein>
<reference evidence="7 8" key="1">
    <citation type="submission" date="2015-04" db="EMBL/GenBank/DDBJ databases">
        <authorList>
            <person name="Heijne W.H."/>
            <person name="Fedorova N.D."/>
            <person name="Nierman W.C."/>
            <person name="Vollebregt A.W."/>
            <person name="Zhao Z."/>
            <person name="Wu L."/>
            <person name="Kumar M."/>
            <person name="Stam H."/>
            <person name="van den Berg M.A."/>
            <person name="Pel H.J."/>
        </authorList>
    </citation>
    <scope>NUCLEOTIDE SEQUENCE [LARGE SCALE GENOMIC DNA]</scope>
    <source>
        <strain evidence="7 8">CBS 393.64</strain>
    </source>
</reference>
<dbReference type="InterPro" id="IPR002938">
    <property type="entry name" value="FAD-bd"/>
</dbReference>
<keyword evidence="8" id="KW-1185">Reference proteome</keyword>
<evidence type="ECO:0000256" key="2">
    <source>
        <dbReference type="ARBA" id="ARBA00022630"/>
    </source>
</evidence>
<keyword evidence="3" id="KW-0274">FAD</keyword>
<dbReference type="FunFam" id="3.50.50.60:FF:000115">
    <property type="entry name" value="Salicylate hydroxylase, putative"/>
    <property type="match status" value="1"/>
</dbReference>
<dbReference type="EMBL" id="LASV01000116">
    <property type="protein sequence ID" value="KKA22978.1"/>
    <property type="molecule type" value="Genomic_DNA"/>
</dbReference>
<dbReference type="Proteomes" id="UP000053958">
    <property type="component" value="Unassembled WGS sequence"/>
</dbReference>
<organism evidence="7 8">
    <name type="scientific">Rasamsonia emersonii (strain ATCC 16479 / CBS 393.64 / IMI 116815)</name>
    <dbReference type="NCBI Taxonomy" id="1408163"/>
    <lineage>
        <taxon>Eukaryota</taxon>
        <taxon>Fungi</taxon>
        <taxon>Dikarya</taxon>
        <taxon>Ascomycota</taxon>
        <taxon>Pezizomycotina</taxon>
        <taxon>Eurotiomycetes</taxon>
        <taxon>Eurotiomycetidae</taxon>
        <taxon>Eurotiales</taxon>
        <taxon>Trichocomaceae</taxon>
        <taxon>Rasamsonia</taxon>
    </lineage>
</organism>
<feature type="domain" description="FAD-binding" evidence="6">
    <location>
        <begin position="38"/>
        <end position="387"/>
    </location>
</feature>
<dbReference type="Pfam" id="PF01494">
    <property type="entry name" value="FAD_binding_3"/>
    <property type="match status" value="1"/>
</dbReference>
<dbReference type="PRINTS" id="PR00420">
    <property type="entry name" value="RNGMNOXGNASE"/>
</dbReference>
<dbReference type="STRING" id="1408163.A0A0F4YZB5"/>
<dbReference type="OrthoDB" id="420606at2759"/>
<name>A0A0F4YZB5_RASE3</name>
<dbReference type="InterPro" id="IPR036188">
    <property type="entry name" value="FAD/NAD-bd_sf"/>
</dbReference>
<accession>A0A0F4YZB5</accession>
<proteinExistence type="inferred from homology"/>
<dbReference type="SUPFAM" id="SSF54373">
    <property type="entry name" value="FAD-linked reductases, C-terminal domain"/>
    <property type="match status" value="1"/>
</dbReference>
<dbReference type="AlphaFoldDB" id="A0A0F4YZB5"/>
<dbReference type="RefSeq" id="XP_013329590.1">
    <property type="nucleotide sequence ID" value="XM_013474136.1"/>
</dbReference>
<evidence type="ECO:0000313" key="7">
    <source>
        <dbReference type="EMBL" id="KKA22978.1"/>
    </source>
</evidence>
<dbReference type="GeneID" id="25315343"/>
<evidence type="ECO:0000256" key="5">
    <source>
        <dbReference type="ARBA" id="ARBA00023033"/>
    </source>
</evidence>
<evidence type="ECO:0000256" key="3">
    <source>
        <dbReference type="ARBA" id="ARBA00022827"/>
    </source>
</evidence>
<evidence type="ECO:0000256" key="4">
    <source>
        <dbReference type="ARBA" id="ARBA00023002"/>
    </source>
</evidence>